<reference evidence="2" key="1">
    <citation type="journal article" date="2017" name="Front. Plant Sci.">
        <title>Climate Clever Clovers: New Paradigm to Reduce the Environmental Footprint of Ruminants by Breeding Low Methanogenic Forages Utilizing Haplotype Variation.</title>
        <authorList>
            <person name="Kaur P."/>
            <person name="Appels R."/>
            <person name="Bayer P.E."/>
            <person name="Keeble-Gagnere G."/>
            <person name="Wang J."/>
            <person name="Hirakawa H."/>
            <person name="Shirasawa K."/>
            <person name="Vercoe P."/>
            <person name="Stefanova K."/>
            <person name="Durmic Z."/>
            <person name="Nichols P."/>
            <person name="Revell C."/>
            <person name="Isobe S.N."/>
            <person name="Edwards D."/>
            <person name="Erskine W."/>
        </authorList>
    </citation>
    <scope>NUCLEOTIDE SEQUENCE [LARGE SCALE GENOMIC DNA]</scope>
    <source>
        <strain evidence="2">cv. Daliak</strain>
    </source>
</reference>
<name>A0A2Z6N0C3_TRISU</name>
<sequence>MGTGEYDVGETEVSEDVTSQTVVYCYEPHIEEPLGQMAQILGLGHQSDYLSYESENWQHADLDYETYQLLVKAKGESIFSSAMDMTLRYTKARLQPSIPEDLDSWRSKLLWTSSEIPMPLIAKLIINVVCDDSESPTSDASAENEEPLMLDFSSAMKVLVAKVLTSE</sequence>
<protein>
    <submittedName>
        <fullName evidence="1">Uncharacterized protein</fullName>
    </submittedName>
</protein>
<organism evidence="1 2">
    <name type="scientific">Trifolium subterraneum</name>
    <name type="common">Subterranean clover</name>
    <dbReference type="NCBI Taxonomy" id="3900"/>
    <lineage>
        <taxon>Eukaryota</taxon>
        <taxon>Viridiplantae</taxon>
        <taxon>Streptophyta</taxon>
        <taxon>Embryophyta</taxon>
        <taxon>Tracheophyta</taxon>
        <taxon>Spermatophyta</taxon>
        <taxon>Magnoliopsida</taxon>
        <taxon>eudicotyledons</taxon>
        <taxon>Gunneridae</taxon>
        <taxon>Pentapetalae</taxon>
        <taxon>rosids</taxon>
        <taxon>fabids</taxon>
        <taxon>Fabales</taxon>
        <taxon>Fabaceae</taxon>
        <taxon>Papilionoideae</taxon>
        <taxon>50 kb inversion clade</taxon>
        <taxon>NPAAA clade</taxon>
        <taxon>Hologalegina</taxon>
        <taxon>IRL clade</taxon>
        <taxon>Trifolieae</taxon>
        <taxon>Trifolium</taxon>
    </lineage>
</organism>
<dbReference type="OrthoDB" id="45571at2759"/>
<evidence type="ECO:0000313" key="2">
    <source>
        <dbReference type="Proteomes" id="UP000242715"/>
    </source>
</evidence>
<dbReference type="EMBL" id="DF973661">
    <property type="protein sequence ID" value="GAU37201.1"/>
    <property type="molecule type" value="Genomic_DNA"/>
</dbReference>
<keyword evidence="2" id="KW-1185">Reference proteome</keyword>
<dbReference type="AlphaFoldDB" id="A0A2Z6N0C3"/>
<gene>
    <name evidence="1" type="ORF">TSUD_144340</name>
</gene>
<dbReference type="Proteomes" id="UP000242715">
    <property type="component" value="Unassembled WGS sequence"/>
</dbReference>
<accession>A0A2Z6N0C3</accession>
<evidence type="ECO:0000313" key="1">
    <source>
        <dbReference type="EMBL" id="GAU37201.1"/>
    </source>
</evidence>
<dbReference type="PANTHER" id="PTHR35757:SF1">
    <property type="entry name" value="THERMOSOME SUBUNIT GAMMA"/>
    <property type="match status" value="1"/>
</dbReference>
<proteinExistence type="predicted"/>
<dbReference type="PANTHER" id="PTHR35757">
    <property type="entry name" value="THERMOSOME SUBUNIT GAMMA"/>
    <property type="match status" value="1"/>
</dbReference>